<protein>
    <submittedName>
        <fullName evidence="1">Pali-domain-containing protein</fullName>
    </submittedName>
</protein>
<organism evidence="1 2">
    <name type="scientific">Auriscalpium vulgare</name>
    <dbReference type="NCBI Taxonomy" id="40419"/>
    <lineage>
        <taxon>Eukaryota</taxon>
        <taxon>Fungi</taxon>
        <taxon>Dikarya</taxon>
        <taxon>Basidiomycota</taxon>
        <taxon>Agaricomycotina</taxon>
        <taxon>Agaricomycetes</taxon>
        <taxon>Russulales</taxon>
        <taxon>Auriscalpiaceae</taxon>
        <taxon>Auriscalpium</taxon>
    </lineage>
</organism>
<comment type="caution">
    <text evidence="1">The sequence shown here is derived from an EMBL/GenBank/DDBJ whole genome shotgun (WGS) entry which is preliminary data.</text>
</comment>
<keyword evidence="2" id="KW-1185">Reference proteome</keyword>
<gene>
    <name evidence="1" type="ORF">FA95DRAFT_1563576</name>
</gene>
<dbReference type="Proteomes" id="UP000814033">
    <property type="component" value="Unassembled WGS sequence"/>
</dbReference>
<proteinExistence type="predicted"/>
<reference evidence="1" key="1">
    <citation type="submission" date="2021-02" db="EMBL/GenBank/DDBJ databases">
        <authorList>
            <consortium name="DOE Joint Genome Institute"/>
            <person name="Ahrendt S."/>
            <person name="Looney B.P."/>
            <person name="Miyauchi S."/>
            <person name="Morin E."/>
            <person name="Drula E."/>
            <person name="Courty P.E."/>
            <person name="Chicoki N."/>
            <person name="Fauchery L."/>
            <person name="Kohler A."/>
            <person name="Kuo A."/>
            <person name="Labutti K."/>
            <person name="Pangilinan J."/>
            <person name="Lipzen A."/>
            <person name="Riley R."/>
            <person name="Andreopoulos W."/>
            <person name="He G."/>
            <person name="Johnson J."/>
            <person name="Barry K.W."/>
            <person name="Grigoriev I.V."/>
            <person name="Nagy L."/>
            <person name="Hibbett D."/>
            <person name="Henrissat B."/>
            <person name="Matheny P.B."/>
            <person name="Labbe J."/>
            <person name="Martin F."/>
        </authorList>
    </citation>
    <scope>NUCLEOTIDE SEQUENCE</scope>
    <source>
        <strain evidence="1">FP105234-sp</strain>
    </source>
</reference>
<name>A0ACB8RGM2_9AGAM</name>
<evidence type="ECO:0000313" key="1">
    <source>
        <dbReference type="EMBL" id="KAI0043162.1"/>
    </source>
</evidence>
<dbReference type="EMBL" id="MU276030">
    <property type="protein sequence ID" value="KAI0043162.1"/>
    <property type="molecule type" value="Genomic_DNA"/>
</dbReference>
<sequence>MVSRNFCLPGIFFLFAAFVLNLLVSISLPSLPALDIARSRFSSSTGDSTSVVHEAALPAEAINQIRYGIWAYCVYDSAKSDRTCLDTGHGYSTQLDGPTNNIKMGGGWTRGLAVHPVAAVVTFIALVMSFSQHVTWTLLASLTAFLAALLTLIAFAIDIALFVFVHDKNNNLSGVHVRSNAGPGLWCTLAAFILLLLGGCTACFGRRRERMSNATTYPEKPGFLGRMRYPFRGRGTRV</sequence>
<accession>A0ACB8RGM2</accession>
<reference evidence="1" key="2">
    <citation type="journal article" date="2022" name="New Phytol.">
        <title>Evolutionary transition to the ectomycorrhizal habit in the genomes of a hyperdiverse lineage of mushroom-forming fungi.</title>
        <authorList>
            <person name="Looney B."/>
            <person name="Miyauchi S."/>
            <person name="Morin E."/>
            <person name="Drula E."/>
            <person name="Courty P.E."/>
            <person name="Kohler A."/>
            <person name="Kuo A."/>
            <person name="LaButti K."/>
            <person name="Pangilinan J."/>
            <person name="Lipzen A."/>
            <person name="Riley R."/>
            <person name="Andreopoulos W."/>
            <person name="He G."/>
            <person name="Johnson J."/>
            <person name="Nolan M."/>
            <person name="Tritt A."/>
            <person name="Barry K.W."/>
            <person name="Grigoriev I.V."/>
            <person name="Nagy L.G."/>
            <person name="Hibbett D."/>
            <person name="Henrissat B."/>
            <person name="Matheny P.B."/>
            <person name="Labbe J."/>
            <person name="Martin F.M."/>
        </authorList>
    </citation>
    <scope>NUCLEOTIDE SEQUENCE</scope>
    <source>
        <strain evidence="1">FP105234-sp</strain>
    </source>
</reference>
<evidence type="ECO:0000313" key="2">
    <source>
        <dbReference type="Proteomes" id="UP000814033"/>
    </source>
</evidence>